<evidence type="ECO:0000313" key="3">
    <source>
        <dbReference type="Proteomes" id="UP000314294"/>
    </source>
</evidence>
<keyword evidence="3" id="KW-1185">Reference proteome</keyword>
<feature type="compositionally biased region" description="Basic and acidic residues" evidence="1">
    <location>
        <begin position="142"/>
        <end position="152"/>
    </location>
</feature>
<gene>
    <name evidence="2" type="ORF">EYF80_050752</name>
</gene>
<feature type="compositionally biased region" description="Basic and acidic residues" evidence="1">
    <location>
        <begin position="109"/>
        <end position="120"/>
    </location>
</feature>
<feature type="region of interest" description="Disordered" evidence="1">
    <location>
        <begin position="91"/>
        <end position="160"/>
    </location>
</feature>
<comment type="caution">
    <text evidence="2">The sequence shown here is derived from an EMBL/GenBank/DDBJ whole genome shotgun (WGS) entry which is preliminary data.</text>
</comment>
<feature type="compositionally biased region" description="Basic and acidic residues" evidence="1">
    <location>
        <begin position="207"/>
        <end position="226"/>
    </location>
</feature>
<protein>
    <submittedName>
        <fullName evidence="2">Uncharacterized protein</fullName>
    </submittedName>
</protein>
<dbReference type="AlphaFoldDB" id="A0A4Z2FE80"/>
<organism evidence="2 3">
    <name type="scientific">Liparis tanakae</name>
    <name type="common">Tanaka's snailfish</name>
    <dbReference type="NCBI Taxonomy" id="230148"/>
    <lineage>
        <taxon>Eukaryota</taxon>
        <taxon>Metazoa</taxon>
        <taxon>Chordata</taxon>
        <taxon>Craniata</taxon>
        <taxon>Vertebrata</taxon>
        <taxon>Euteleostomi</taxon>
        <taxon>Actinopterygii</taxon>
        <taxon>Neopterygii</taxon>
        <taxon>Teleostei</taxon>
        <taxon>Neoteleostei</taxon>
        <taxon>Acanthomorphata</taxon>
        <taxon>Eupercaria</taxon>
        <taxon>Perciformes</taxon>
        <taxon>Cottioidei</taxon>
        <taxon>Cottales</taxon>
        <taxon>Liparidae</taxon>
        <taxon>Liparis</taxon>
    </lineage>
</organism>
<accession>A0A4Z2FE80</accession>
<sequence>MVTLMEVYIEEELGMYQLLAERSTVRSWPLACSSWRMSSMLIQWLPSTGTTRIRLPLQRVGLSSRKQSAVRTRCRSSCAEKSKLKQKALFGGKNKVQKGAGRNSGFRAGRQDRSRQDHRMGRVPGNRGWKGRRGSTGPWDRPGWRRNGENRGRAGWRRNTGDWNRNIGNWNRRRNLRDWSRRRNPGDWSWRRNTGDWNRRLNTGNWNRREPRRDRQEPRRDRGNWDRPRFRGRRGNCWNLRHGGCSGDRCGLQWGKD</sequence>
<evidence type="ECO:0000313" key="2">
    <source>
        <dbReference type="EMBL" id="TNN39083.1"/>
    </source>
</evidence>
<name>A0A4Z2FE80_9TELE</name>
<feature type="region of interest" description="Disordered" evidence="1">
    <location>
        <begin position="201"/>
        <end position="226"/>
    </location>
</feature>
<proteinExistence type="predicted"/>
<reference evidence="2 3" key="1">
    <citation type="submission" date="2019-03" db="EMBL/GenBank/DDBJ databases">
        <title>First draft genome of Liparis tanakae, snailfish: a comprehensive survey of snailfish specific genes.</title>
        <authorList>
            <person name="Kim W."/>
            <person name="Song I."/>
            <person name="Jeong J.-H."/>
            <person name="Kim D."/>
            <person name="Kim S."/>
            <person name="Ryu S."/>
            <person name="Song J.Y."/>
            <person name="Lee S.K."/>
        </authorList>
    </citation>
    <scope>NUCLEOTIDE SEQUENCE [LARGE SCALE GENOMIC DNA]</scope>
    <source>
        <tissue evidence="2">Muscle</tissue>
    </source>
</reference>
<dbReference type="Proteomes" id="UP000314294">
    <property type="component" value="Unassembled WGS sequence"/>
</dbReference>
<evidence type="ECO:0000256" key="1">
    <source>
        <dbReference type="SAM" id="MobiDB-lite"/>
    </source>
</evidence>
<dbReference type="EMBL" id="SRLO01001310">
    <property type="protein sequence ID" value="TNN39083.1"/>
    <property type="molecule type" value="Genomic_DNA"/>
</dbReference>